<dbReference type="PANTHER" id="PTHR43736">
    <property type="entry name" value="ADP-RIBOSE PYROPHOSPHATASE"/>
    <property type="match status" value="1"/>
</dbReference>
<dbReference type="NCBIfam" id="NF006961">
    <property type="entry name" value="PRK09438.1"/>
    <property type="match status" value="1"/>
</dbReference>
<dbReference type="EMBL" id="FKJW01000002">
    <property type="protein sequence ID" value="SAJ94869.1"/>
    <property type="molecule type" value="Genomic_DNA"/>
</dbReference>
<evidence type="ECO:0000256" key="2">
    <source>
        <dbReference type="PIRSR" id="PIRSR603564-2"/>
    </source>
</evidence>
<sequence length="198" mass="22302">MRLFRFLRYSRSTCCVLGDDARPTRGRLAPYETKMTKPPKIPESVLVVIYTPELDVLVIKRADQPDFWQSVTGSKDTLDEPLAVTAAREVAEETGIVIGTADVPAAALVDWQHRIEYTIYPQYLHRYAPGVTRNTEHWFGLCVPRRVDVTLSPREHVDYAWLPYRDAAARCFSPSNADAILQLPVRASLVHLPHGSSA</sequence>
<feature type="binding site" evidence="2">
    <location>
        <position position="89"/>
    </location>
    <ligand>
        <name>Mg(2+)</name>
        <dbReference type="ChEBI" id="CHEBI:18420"/>
    </ligand>
</feature>
<accession>A0ABD7L624</accession>
<dbReference type="SUPFAM" id="SSF55811">
    <property type="entry name" value="Nudix"/>
    <property type="match status" value="1"/>
</dbReference>
<dbReference type="Gene3D" id="3.90.79.10">
    <property type="entry name" value="Nucleoside Triphosphate Pyrophosphohydrolase"/>
    <property type="match status" value="1"/>
</dbReference>
<organism evidence="4 5">
    <name type="scientific">Burkholderia multivorans</name>
    <dbReference type="NCBI Taxonomy" id="87883"/>
    <lineage>
        <taxon>Bacteria</taxon>
        <taxon>Pseudomonadati</taxon>
        <taxon>Pseudomonadota</taxon>
        <taxon>Betaproteobacteria</taxon>
        <taxon>Burkholderiales</taxon>
        <taxon>Burkholderiaceae</taxon>
        <taxon>Burkholderia</taxon>
        <taxon>Burkholderia cepacia complex</taxon>
    </lineage>
</organism>
<feature type="binding site" evidence="1">
    <location>
        <position position="61"/>
    </location>
    <ligand>
        <name>substrate</name>
    </ligand>
</feature>
<dbReference type="PRINTS" id="PR01404">
    <property type="entry name" value="NPPPHYDRLASE"/>
</dbReference>
<evidence type="ECO:0000313" key="4">
    <source>
        <dbReference type="EMBL" id="SAJ94869.1"/>
    </source>
</evidence>
<dbReference type="CDD" id="cd04664">
    <property type="entry name" value="NUDIX_DHNTPase_like"/>
    <property type="match status" value="1"/>
</dbReference>
<name>A0ABD7L624_9BURK</name>
<comment type="cofactor">
    <cofactor evidence="2">
        <name>Mg(2+)</name>
        <dbReference type="ChEBI" id="CHEBI:18420"/>
    </cofactor>
    <text evidence="2">Binds 1 Mg(2+) ion per subunit.</text>
</comment>
<dbReference type="PROSITE" id="PS51462">
    <property type="entry name" value="NUDIX"/>
    <property type="match status" value="1"/>
</dbReference>
<feature type="domain" description="Nudix hydrolase" evidence="3">
    <location>
        <begin position="40"/>
        <end position="184"/>
    </location>
</feature>
<feature type="binding site" evidence="2">
    <location>
        <position position="93"/>
    </location>
    <ligand>
        <name>Mg(2+)</name>
        <dbReference type="ChEBI" id="CHEBI:18420"/>
    </ligand>
</feature>
<dbReference type="GO" id="GO:0003824">
    <property type="term" value="F:catalytic activity"/>
    <property type="evidence" value="ECO:0007669"/>
    <property type="project" value="UniProtKB-ARBA"/>
</dbReference>
<dbReference type="Proteomes" id="UP000196218">
    <property type="component" value="Unassembled WGS sequence"/>
</dbReference>
<feature type="binding site" evidence="2">
    <location>
        <position position="155"/>
    </location>
    <ligand>
        <name>Mg(2+)</name>
        <dbReference type="ChEBI" id="CHEBI:18420"/>
    </ligand>
</feature>
<dbReference type="Pfam" id="PF00293">
    <property type="entry name" value="NUDIX"/>
    <property type="match status" value="1"/>
</dbReference>
<dbReference type="InterPro" id="IPR015797">
    <property type="entry name" value="NUDIX_hydrolase-like_dom_sf"/>
</dbReference>
<evidence type="ECO:0000259" key="3">
    <source>
        <dbReference type="PROSITE" id="PS51462"/>
    </source>
</evidence>
<keyword evidence="2" id="KW-0479">Metal-binding</keyword>
<dbReference type="InterPro" id="IPR003564">
    <property type="entry name" value="DHNTPase"/>
</dbReference>
<keyword evidence="2" id="KW-0460">Magnesium</keyword>
<gene>
    <name evidence="4" type="primary">ntpA</name>
    <name evidence="4" type="ORF">UA18_00895</name>
</gene>
<protein>
    <submittedName>
        <fullName evidence="4">dATP pyrophosphohydrolase</fullName>
    </submittedName>
</protein>
<evidence type="ECO:0000313" key="5">
    <source>
        <dbReference type="Proteomes" id="UP000196218"/>
    </source>
</evidence>
<feature type="binding site" evidence="1">
    <location>
        <position position="173"/>
    </location>
    <ligand>
        <name>substrate</name>
    </ligand>
</feature>
<dbReference type="InterPro" id="IPR000086">
    <property type="entry name" value="NUDIX_hydrolase_dom"/>
</dbReference>
<comment type="caution">
    <text evidence="4">The sequence shown here is derived from an EMBL/GenBank/DDBJ whole genome shotgun (WGS) entry which is preliminary data.</text>
</comment>
<evidence type="ECO:0000256" key="1">
    <source>
        <dbReference type="PIRSR" id="PIRSR603564-1"/>
    </source>
</evidence>
<dbReference type="PANTHER" id="PTHR43736:SF1">
    <property type="entry name" value="DIHYDRONEOPTERIN TRIPHOSPHATE DIPHOSPHATASE"/>
    <property type="match status" value="1"/>
</dbReference>
<reference evidence="4 5" key="1">
    <citation type="submission" date="2016-04" db="EMBL/GenBank/DDBJ databases">
        <authorList>
            <person name="Peeters C."/>
        </authorList>
    </citation>
    <scope>NUCLEOTIDE SEQUENCE [LARGE SCALE GENOMIC DNA]</scope>
    <source>
        <strain evidence="4">LMG 29311</strain>
    </source>
</reference>
<dbReference type="AlphaFoldDB" id="A0ABD7L624"/>
<feature type="binding site" evidence="1">
    <location>
        <position position="72"/>
    </location>
    <ligand>
        <name>substrate</name>
    </ligand>
</feature>
<proteinExistence type="predicted"/>
<feature type="binding site" evidence="1">
    <location>
        <position position="40"/>
    </location>
    <ligand>
        <name>substrate</name>
    </ligand>
</feature>